<sequence>MTDYIVSVKGDQAQAYRLIWGQREIIRFEGEEYLSKADFWHTFKKKIEYVEGEKIAIVMIRDDPEFSIDPDVTIADRFNNDLEDVRGVIDEFCLRNREALCFPNSIDKVDYRRVSQERPYNEAPIVDDNLSDSDSSSSDEISIQSFYLKKTRSYKRQQ</sequence>
<dbReference type="EMBL" id="MUEK01000001">
    <property type="protein sequence ID" value="OOE41612.1"/>
    <property type="molecule type" value="Genomic_DNA"/>
</dbReference>
<protein>
    <submittedName>
        <fullName evidence="1">Uncharacterized protein</fullName>
    </submittedName>
</protein>
<gene>
    <name evidence="1" type="ORF">BZG00_01150</name>
</gene>
<organism evidence="1 2">
    <name type="scientific">Salinivibrio kushneri</name>
    <dbReference type="NCBI Taxonomy" id="1908198"/>
    <lineage>
        <taxon>Bacteria</taxon>
        <taxon>Pseudomonadati</taxon>
        <taxon>Pseudomonadota</taxon>
        <taxon>Gammaproteobacteria</taxon>
        <taxon>Vibrionales</taxon>
        <taxon>Vibrionaceae</taxon>
        <taxon>Salinivibrio</taxon>
    </lineage>
</organism>
<accession>A0AB36K3F1</accession>
<reference evidence="1 2" key="1">
    <citation type="journal article" date="2017" name="Genome Announc.">
        <title>Draft Genome Sequences of Salinivibrio proteolyticus, Salinivibrio sharmensis, Salinivibrio siamensis, Salinivibrio costicola subsp. alcaliphilus, Salinivibrio costicola subsp. vallismortis, and 29 New Isolates Belonging to the Genus Salinivibrio.</title>
        <authorList>
            <person name="Lopez-Hermoso C."/>
            <person name="de la Haba R.R."/>
            <person name="Sanchez-Porro C."/>
            <person name="Bayliss S.C."/>
            <person name="Feil E.J."/>
            <person name="Ventosa A."/>
        </authorList>
    </citation>
    <scope>NUCLEOTIDE SEQUENCE [LARGE SCALE GENOMIC DNA]</scope>
    <source>
        <strain evidence="1 2">AL184</strain>
    </source>
</reference>
<proteinExistence type="predicted"/>
<dbReference type="Proteomes" id="UP000189021">
    <property type="component" value="Unassembled WGS sequence"/>
</dbReference>
<name>A0AB36K3F1_9GAMM</name>
<evidence type="ECO:0000313" key="2">
    <source>
        <dbReference type="Proteomes" id="UP000189021"/>
    </source>
</evidence>
<dbReference type="AlphaFoldDB" id="A0AB36K3F1"/>
<dbReference type="RefSeq" id="WP_077658663.1">
    <property type="nucleotide sequence ID" value="NZ_CP040021.1"/>
</dbReference>
<keyword evidence="2" id="KW-1185">Reference proteome</keyword>
<evidence type="ECO:0000313" key="1">
    <source>
        <dbReference type="EMBL" id="OOE41612.1"/>
    </source>
</evidence>
<comment type="caution">
    <text evidence="1">The sequence shown here is derived from an EMBL/GenBank/DDBJ whole genome shotgun (WGS) entry which is preliminary data.</text>
</comment>